<evidence type="ECO:0000313" key="3">
    <source>
        <dbReference type="Proteomes" id="UP001141629"/>
    </source>
</evidence>
<accession>A0A9X3C1U6</accession>
<dbReference type="AlphaFoldDB" id="A0A9X3C1U6"/>
<sequence>MAHVLIAGESWTTTSIHTKGFDSFTTVAYQEGVHDFKAALESAGHTTTFMPNHQAAQSFPHTVEELGQFDVVVLSDIGANTLLLPNDVFLSGQARPNRLRSLRDWVKGGGALMMVGGYLSFQGIEAKANYKNSLLAEALPVLMEDGDDREECPEGVVPQLIGAEHPCTAGLPAAWPALLGFQRLRARSASEVLVQVNGQPLLTVGTYGLGRCAAFASDIGPHWAPTTFTQWDGFGQLWGQTATWLANGSVVPGAETLTAETLAG</sequence>
<organism evidence="2 3">
    <name type="scientific">Mycobacterium yunnanensis</name>
    <dbReference type="NCBI Taxonomy" id="368477"/>
    <lineage>
        <taxon>Bacteria</taxon>
        <taxon>Bacillati</taxon>
        <taxon>Actinomycetota</taxon>
        <taxon>Actinomycetes</taxon>
        <taxon>Mycobacteriales</taxon>
        <taxon>Mycobacteriaceae</taxon>
        <taxon>Mycobacterium</taxon>
    </lineage>
</organism>
<dbReference type="PANTHER" id="PTHR37947:SF1">
    <property type="entry name" value="BLL2462 PROTEIN"/>
    <property type="match status" value="1"/>
</dbReference>
<keyword evidence="3" id="KW-1185">Reference proteome</keyword>
<comment type="caution">
    <text evidence="2">The sequence shown here is derived from an EMBL/GenBank/DDBJ whole genome shotgun (WGS) entry which is preliminary data.</text>
</comment>
<reference evidence="2" key="2">
    <citation type="journal article" date="2022" name="BMC Genomics">
        <title>Comparative genome analysis of mycobacteria focusing on tRNA and non-coding RNA.</title>
        <authorList>
            <person name="Behra P.R.K."/>
            <person name="Pettersson B.M.F."/>
            <person name="Ramesh M."/>
            <person name="Das S."/>
            <person name="Dasgupta S."/>
            <person name="Kirsebom L.A."/>
        </authorList>
    </citation>
    <scope>NUCLEOTIDE SEQUENCE</scope>
    <source>
        <strain evidence="2">DSM 44838</strain>
    </source>
</reference>
<dbReference type="Pfam" id="PF07090">
    <property type="entry name" value="GATase1_like"/>
    <property type="match status" value="1"/>
</dbReference>
<gene>
    <name evidence="2" type="ORF">H7K45_08110</name>
</gene>
<evidence type="ECO:0000313" key="2">
    <source>
        <dbReference type="EMBL" id="MCV7420501.1"/>
    </source>
</evidence>
<dbReference type="SUPFAM" id="SSF52317">
    <property type="entry name" value="Class I glutamine amidotransferase-like"/>
    <property type="match status" value="1"/>
</dbReference>
<name>A0A9X3C1U6_9MYCO</name>
<reference evidence="2" key="1">
    <citation type="submission" date="2020-07" db="EMBL/GenBank/DDBJ databases">
        <authorList>
            <person name="Pettersson B.M.F."/>
            <person name="Behra P.R.K."/>
            <person name="Ramesh M."/>
            <person name="Das S."/>
            <person name="Dasgupta S."/>
            <person name="Kirsebom L.A."/>
        </authorList>
    </citation>
    <scope>NUCLEOTIDE SEQUENCE</scope>
    <source>
        <strain evidence="2">DSM 44838</strain>
    </source>
</reference>
<dbReference type="Gene3D" id="3.40.50.880">
    <property type="match status" value="1"/>
</dbReference>
<dbReference type="EMBL" id="JACKVK010000005">
    <property type="protein sequence ID" value="MCV7420501.1"/>
    <property type="molecule type" value="Genomic_DNA"/>
</dbReference>
<feature type="domain" description="Putative glutamine amidotransferase" evidence="1">
    <location>
        <begin position="4"/>
        <end position="246"/>
    </location>
</feature>
<dbReference type="InterPro" id="IPR029062">
    <property type="entry name" value="Class_I_gatase-like"/>
</dbReference>
<evidence type="ECO:0000259" key="1">
    <source>
        <dbReference type="Pfam" id="PF07090"/>
    </source>
</evidence>
<protein>
    <submittedName>
        <fullName evidence="2">Cytoplasmic protein</fullName>
    </submittedName>
</protein>
<dbReference type="CDD" id="cd03143">
    <property type="entry name" value="A4_beta-galactosidase_middle_domain"/>
    <property type="match status" value="1"/>
</dbReference>
<dbReference type="PANTHER" id="PTHR37947">
    <property type="entry name" value="BLL2462 PROTEIN"/>
    <property type="match status" value="1"/>
</dbReference>
<proteinExistence type="predicted"/>
<dbReference type="InterPro" id="IPR010768">
    <property type="entry name" value="GATase1-like"/>
</dbReference>
<dbReference type="RefSeq" id="WP_263995283.1">
    <property type="nucleotide sequence ID" value="NZ_JACKVK010000005.1"/>
</dbReference>
<dbReference type="Proteomes" id="UP001141629">
    <property type="component" value="Unassembled WGS sequence"/>
</dbReference>